<evidence type="ECO:0000256" key="6">
    <source>
        <dbReference type="ARBA" id="ARBA00048493"/>
    </source>
</evidence>
<dbReference type="EMBL" id="CACRXK020005522">
    <property type="protein sequence ID" value="CAB4006495.1"/>
    <property type="molecule type" value="Genomic_DNA"/>
</dbReference>
<evidence type="ECO:0000313" key="7">
    <source>
        <dbReference type="EMBL" id="CAB4006495.1"/>
    </source>
</evidence>
<reference evidence="7" key="1">
    <citation type="submission" date="2020-04" db="EMBL/GenBank/DDBJ databases">
        <authorList>
            <person name="Alioto T."/>
            <person name="Alioto T."/>
            <person name="Gomez Garrido J."/>
        </authorList>
    </citation>
    <scope>NUCLEOTIDE SEQUENCE</scope>
    <source>
        <strain evidence="7">A484AB</strain>
    </source>
</reference>
<proteinExistence type="inferred from homology"/>
<dbReference type="InterPro" id="IPR002618">
    <property type="entry name" value="UDPGP_fam"/>
</dbReference>
<dbReference type="SUPFAM" id="SSF53448">
    <property type="entry name" value="Nucleotide-diphospho-sugar transferases"/>
    <property type="match status" value="1"/>
</dbReference>
<keyword evidence="5" id="KW-0548">Nucleotidyltransferase</keyword>
<dbReference type="PANTHER" id="PTHR11952:SF2">
    <property type="entry name" value="LD24639P"/>
    <property type="match status" value="1"/>
</dbReference>
<organism evidence="7 8">
    <name type="scientific">Paramuricea clavata</name>
    <name type="common">Red gorgonian</name>
    <name type="synonym">Violescent sea-whip</name>
    <dbReference type="NCBI Taxonomy" id="317549"/>
    <lineage>
        <taxon>Eukaryota</taxon>
        <taxon>Metazoa</taxon>
        <taxon>Cnidaria</taxon>
        <taxon>Anthozoa</taxon>
        <taxon>Octocorallia</taxon>
        <taxon>Malacalcyonacea</taxon>
        <taxon>Plexauridae</taxon>
        <taxon>Paramuricea</taxon>
    </lineage>
</organism>
<keyword evidence="4" id="KW-0808">Transferase</keyword>
<dbReference type="EC" id="2.7.7.23" evidence="3"/>
<dbReference type="Pfam" id="PF01704">
    <property type="entry name" value="UDPGP"/>
    <property type="match status" value="1"/>
</dbReference>
<comment type="caution">
    <text evidence="7">The sequence shown here is derived from an EMBL/GenBank/DDBJ whole genome shotgun (WGS) entry which is preliminary data.</text>
</comment>
<dbReference type="InterPro" id="IPR039741">
    <property type="entry name" value="UDP-sugar_pyrophosphorylase"/>
</dbReference>
<dbReference type="GO" id="GO:0003977">
    <property type="term" value="F:UDP-N-acetylglucosamine diphosphorylase activity"/>
    <property type="evidence" value="ECO:0007669"/>
    <property type="project" value="UniProtKB-EC"/>
</dbReference>
<evidence type="ECO:0000256" key="3">
    <source>
        <dbReference type="ARBA" id="ARBA00012457"/>
    </source>
</evidence>
<dbReference type="PANTHER" id="PTHR11952">
    <property type="entry name" value="UDP- GLUCOSE PYROPHOSPHORYLASE"/>
    <property type="match status" value="1"/>
</dbReference>
<name>A0A7D9ICU7_PARCT</name>
<evidence type="ECO:0000256" key="4">
    <source>
        <dbReference type="ARBA" id="ARBA00022679"/>
    </source>
</evidence>
<keyword evidence="8" id="KW-1185">Reference proteome</keyword>
<evidence type="ECO:0000313" key="8">
    <source>
        <dbReference type="Proteomes" id="UP001152795"/>
    </source>
</evidence>
<evidence type="ECO:0000256" key="5">
    <source>
        <dbReference type="ARBA" id="ARBA00022695"/>
    </source>
</evidence>
<dbReference type="CDD" id="cd04193">
    <property type="entry name" value="UDPGlcNAc_PPase"/>
    <property type="match status" value="1"/>
</dbReference>
<dbReference type="Gene3D" id="3.90.550.10">
    <property type="entry name" value="Spore Coat Polysaccharide Biosynthesis Protein SpsA, Chain A"/>
    <property type="match status" value="1"/>
</dbReference>
<dbReference type="GO" id="GO:0006048">
    <property type="term" value="P:UDP-N-acetylglucosamine biosynthetic process"/>
    <property type="evidence" value="ECO:0007669"/>
    <property type="project" value="TreeGrafter"/>
</dbReference>
<sequence>MQHFRDIFGFLFCRFVYVEPSHSALYSIIDAFLSNLTMDLDKVRTHLEENDQGHLLDHYDRLSDEEKKAFLGELSALDLAHVKRVFELSGTESTDSSSSGEKDKTLEPIPESARDSVASASEELLKQWQDAGLEAIGESKVAVLLLAGGQGTRLNVPYPKGMYDVGLPSEKTLYQIQAERILKVQKLAGKPCTVPWYIMTSEHTQTSTEEFFSKHHYFGLKKENVVFFEQNQFPCLTPEGKIILASPGKIAKSPDGNGGLYKALGERGILKDMEKRGIEHIHVYGVDNILVKVADPVFIGFCRLKDAGCGAKVVEKVLPTEKVGVICRLDGRFKVVEYSEISLELAQKRDKSGHLVFNAGNICNHYFTVNFLKDVVSNHEEELKPHVARKKIPYVDSEGNWCVL</sequence>
<accession>A0A7D9ICU7</accession>
<gene>
    <name evidence="7" type="ORF">PACLA_8A019122</name>
</gene>
<comment type="similarity">
    <text evidence="2">Belongs to the UDPGP type 1 family.</text>
</comment>
<evidence type="ECO:0000256" key="2">
    <source>
        <dbReference type="ARBA" id="ARBA00010401"/>
    </source>
</evidence>
<comment type="pathway">
    <text evidence="1">Nucleotide-sugar biosynthesis; UDP-N-acetyl-alpha-D-glucosamine biosynthesis; UDP-N-acetyl-alpha-D-glucosamine from N-acetyl-alpha-D-glucosamine 1-phosphate: step 1/1.</text>
</comment>
<protein>
    <recommendedName>
        <fullName evidence="3">UDP-N-acetylglucosamine diphosphorylase</fullName>
        <ecNumber evidence="3">2.7.7.23</ecNumber>
    </recommendedName>
</protein>
<comment type="catalytic activity">
    <reaction evidence="6">
        <text>N-acetyl-alpha-D-glucosamine 1-phosphate + UTP + H(+) = UDP-N-acetyl-alpha-D-glucosamine + diphosphate</text>
        <dbReference type="Rhea" id="RHEA:13509"/>
        <dbReference type="ChEBI" id="CHEBI:15378"/>
        <dbReference type="ChEBI" id="CHEBI:33019"/>
        <dbReference type="ChEBI" id="CHEBI:46398"/>
        <dbReference type="ChEBI" id="CHEBI:57705"/>
        <dbReference type="ChEBI" id="CHEBI:57776"/>
        <dbReference type="EC" id="2.7.7.23"/>
    </reaction>
</comment>
<dbReference type="Proteomes" id="UP001152795">
    <property type="component" value="Unassembled WGS sequence"/>
</dbReference>
<dbReference type="AlphaFoldDB" id="A0A7D9ICU7"/>
<dbReference type="InterPro" id="IPR029044">
    <property type="entry name" value="Nucleotide-diphossugar_trans"/>
</dbReference>
<evidence type="ECO:0000256" key="1">
    <source>
        <dbReference type="ARBA" id="ARBA00005208"/>
    </source>
</evidence>
<dbReference type="OrthoDB" id="532420at2759"/>